<dbReference type="Gene3D" id="3.30.559.10">
    <property type="entry name" value="Chloramphenicol acetyltransferase-like domain"/>
    <property type="match status" value="1"/>
</dbReference>
<evidence type="ECO:0000313" key="5">
    <source>
        <dbReference type="EMBL" id="GHO56591.1"/>
    </source>
</evidence>
<dbReference type="Gene3D" id="3.40.50.980">
    <property type="match status" value="2"/>
</dbReference>
<dbReference type="Gene3D" id="3.40.50.1820">
    <property type="entry name" value="alpha/beta hydrolase"/>
    <property type="match status" value="1"/>
</dbReference>
<reference evidence="5 6" key="1">
    <citation type="journal article" date="2021" name="Int. J. Syst. Evol. Microbiol.">
        <title>Reticulibacter mediterranei gen. nov., sp. nov., within the new family Reticulibacteraceae fam. nov., and Ktedonospora formicarum gen. nov., sp. nov., Ktedonobacter robiniae sp. nov., Dictyobacter formicarum sp. nov. and Dictyobacter arantiisoli sp. nov., belonging to the class Ktedonobacteria.</title>
        <authorList>
            <person name="Yabe S."/>
            <person name="Zheng Y."/>
            <person name="Wang C.M."/>
            <person name="Sakai Y."/>
            <person name="Abe K."/>
            <person name="Yokota A."/>
            <person name="Donadio S."/>
            <person name="Cavaletti L."/>
            <person name="Monciardini P."/>
        </authorList>
    </citation>
    <scope>NUCLEOTIDE SEQUENCE [LARGE SCALE GENOMIC DNA]</scope>
    <source>
        <strain evidence="5 6">SOSP1-30</strain>
    </source>
</reference>
<dbReference type="InterPro" id="IPR020806">
    <property type="entry name" value="PKS_PP-bd"/>
</dbReference>
<evidence type="ECO:0000259" key="4">
    <source>
        <dbReference type="PROSITE" id="PS50075"/>
    </source>
</evidence>
<dbReference type="PROSITE" id="PS50075">
    <property type="entry name" value="CARRIER"/>
    <property type="match status" value="1"/>
</dbReference>
<proteinExistence type="predicted"/>
<dbReference type="Gene3D" id="3.30.559.30">
    <property type="entry name" value="Nonribosomal peptide synthetase, condensation domain"/>
    <property type="match status" value="1"/>
</dbReference>
<keyword evidence="6" id="KW-1185">Reference proteome</keyword>
<dbReference type="Pfam" id="PF00550">
    <property type="entry name" value="PP-binding"/>
    <property type="match status" value="1"/>
</dbReference>
<dbReference type="NCBIfam" id="TIGR01733">
    <property type="entry name" value="AA-adenyl-dom"/>
    <property type="match status" value="1"/>
</dbReference>
<dbReference type="Pfam" id="PF00668">
    <property type="entry name" value="Condensation"/>
    <property type="match status" value="1"/>
</dbReference>
<dbReference type="InterPro" id="IPR009081">
    <property type="entry name" value="PP-bd_ACP"/>
</dbReference>
<dbReference type="SUPFAM" id="SSF53474">
    <property type="entry name" value="alpha/beta-Hydrolases"/>
    <property type="match status" value="1"/>
</dbReference>
<gene>
    <name evidence="5" type="ORF">KSB_50660</name>
</gene>
<evidence type="ECO:0000256" key="1">
    <source>
        <dbReference type="ARBA" id="ARBA00001957"/>
    </source>
</evidence>
<dbReference type="InterPro" id="IPR045851">
    <property type="entry name" value="AMP-bd_C_sf"/>
</dbReference>
<dbReference type="PANTHER" id="PTHR45527:SF1">
    <property type="entry name" value="FATTY ACID SYNTHASE"/>
    <property type="match status" value="1"/>
</dbReference>
<dbReference type="EMBL" id="BNJG01000002">
    <property type="protein sequence ID" value="GHO56591.1"/>
    <property type="molecule type" value="Genomic_DNA"/>
</dbReference>
<feature type="domain" description="Carrier" evidence="4">
    <location>
        <begin position="1015"/>
        <end position="1097"/>
    </location>
</feature>
<organism evidence="5 6">
    <name type="scientific">Ktedonobacter robiniae</name>
    <dbReference type="NCBI Taxonomy" id="2778365"/>
    <lineage>
        <taxon>Bacteria</taxon>
        <taxon>Bacillati</taxon>
        <taxon>Chloroflexota</taxon>
        <taxon>Ktedonobacteria</taxon>
        <taxon>Ktedonobacterales</taxon>
        <taxon>Ktedonobacteraceae</taxon>
        <taxon>Ktedonobacter</taxon>
    </lineage>
</organism>
<dbReference type="InterPro" id="IPR036736">
    <property type="entry name" value="ACP-like_sf"/>
</dbReference>
<keyword evidence="3" id="KW-0597">Phosphoprotein</keyword>
<comment type="cofactor">
    <cofactor evidence="1">
        <name>pantetheine 4'-phosphate</name>
        <dbReference type="ChEBI" id="CHEBI:47942"/>
    </cofactor>
</comment>
<dbReference type="SMART" id="SM00823">
    <property type="entry name" value="PKS_PP"/>
    <property type="match status" value="1"/>
</dbReference>
<dbReference type="PANTHER" id="PTHR45527">
    <property type="entry name" value="NONRIBOSOMAL PEPTIDE SYNTHETASE"/>
    <property type="match status" value="1"/>
</dbReference>
<dbReference type="Gene3D" id="1.10.1200.10">
    <property type="entry name" value="ACP-like"/>
    <property type="match status" value="1"/>
</dbReference>
<dbReference type="CDD" id="cd05930">
    <property type="entry name" value="A_NRPS"/>
    <property type="match status" value="1"/>
</dbReference>
<dbReference type="InterPro" id="IPR001031">
    <property type="entry name" value="Thioesterase"/>
</dbReference>
<dbReference type="SUPFAM" id="SSF52777">
    <property type="entry name" value="CoA-dependent acyltransferases"/>
    <property type="match status" value="2"/>
</dbReference>
<name>A0ABQ3UUW1_9CHLR</name>
<sequence length="1348" mass="151606">MTDLSRRLAKLTPEQRAVLENRLRQKQSTAQPETRIMAWRGEVGAPPLSFEQQRLWLTDQLAPGNPAYNSPLALRLRGVLDRAAIQRALKEIMWRHEVLRTSFGVQDEQPVQVVHSDADLHLRSIDLCALPESEREAVAYKLACEEAQRPFDITQGPIFRVLLMTIGEEEHILTLVFHHIAVDAWSIVIFFRELTALYDAYQQQKELPLPPLTLQYADYALWQRQTLQGPKLDGLLTYWREHLANLPTLRLPTDYPRLAGPAFTGEKQTILLSSTLKRKLLAISQHNQATLFMTLLTAFQILLTRYSGQEEIVIGTSVAGRMRKELEDLIGFFINMLILRTVLPGSLNFHKALQHVREECLQAYAHQDLPFERLVQELHPERDSAGMLLFQVLFQSVESLSESGTFPGLVVEPYALQTGTSKFDLLVSIREPGKEISVELEYNTALFRAETIERLLGHYLSLLEALMEHPEQPIQELPVLTKREWHTMISAWNQTETPFSDDLCLHQLFERHVAQQPGALALSYEEQELTYAQLDVRANQLAHYLRRLGVGPDVIVGLCVERSVEMVVGILGILKAGGAYAPLDPNYPEERLAFLLKETRASVVLTQRRLLANLPAQERYVICLDSDWTRIEQVQGDAPLSDVAPTNLAYVISTSGSTGRPKGIAIPHRGVVNNITDLNRRFQVGPGDSVLALSSLSFDMCVYDVLGILAAGGRIELPSASLSKDPAHWAQLLVRKRITLWNSAPSLLDLLVTHCEQTQTGPLHLRLALLGGDWVPVTLPDRLKMLAPGIEFISLGGATEASIHSIIYPVEATDPNWKSIPYGRPMANQEAYILDANFQPVPVGIPGELHLGGIGLARGYLNRPDLTAEKFVPHPFAREAGERLYKTGDLARYREDGVIELLGRLDFLVKIRGLRIEAGEIEATLKQHPAIREAVVLARDDRAGDKQLVAYIVAPEGEPEPTELRSLLKRSLPEYMQPQAYVFLERLPLSPNGKVDRKALPEPDRAQPLRKDLVMPRDELERRLARTWSDILGIEQIGITNNFFELGGDSFKAIRAARACSDTLSLIDFFRNATIQDLAAHLRQSPENTTRLLYELTGHESLPELSFVCVPYGGGNVVSYQTLANNLPEMYHLYSVALPGHDFVRREEPLMPLETVARVCVQEIMQTVESKPLALYGQCAGVALTIEIARQLEAQGRALTAVYLGAALPDREPMRSIALGKEVSDEDLLEWLQYLGGLEDIFAHDDLQHILRAVRHDLLNAAEHYRYAYEVPPVKLKTPIICIVGTEDAATRDYKERYREWEYFGDQVHLQTIDGARHYFVKHNASELAKIICQTSTLEDESLRKDGD</sequence>
<evidence type="ECO:0000313" key="6">
    <source>
        <dbReference type="Proteomes" id="UP000654345"/>
    </source>
</evidence>
<dbReference type="Gene3D" id="3.30.300.30">
    <property type="match status" value="1"/>
</dbReference>
<dbReference type="Gene3D" id="2.30.38.10">
    <property type="entry name" value="Luciferase, Domain 3"/>
    <property type="match status" value="1"/>
</dbReference>
<dbReference type="InterPro" id="IPR025110">
    <property type="entry name" value="AMP-bd_C"/>
</dbReference>
<dbReference type="SUPFAM" id="SSF47336">
    <property type="entry name" value="ACP-like"/>
    <property type="match status" value="1"/>
</dbReference>
<dbReference type="InterPro" id="IPR023213">
    <property type="entry name" value="CAT-like_dom_sf"/>
</dbReference>
<dbReference type="Pfam" id="PF00501">
    <property type="entry name" value="AMP-binding"/>
    <property type="match status" value="1"/>
</dbReference>
<protein>
    <recommendedName>
        <fullName evidence="4">Carrier domain-containing protein</fullName>
    </recommendedName>
</protein>
<dbReference type="InterPro" id="IPR000873">
    <property type="entry name" value="AMP-dep_synth/lig_dom"/>
</dbReference>
<evidence type="ECO:0000256" key="3">
    <source>
        <dbReference type="ARBA" id="ARBA00022553"/>
    </source>
</evidence>
<dbReference type="Pfam" id="PF00975">
    <property type="entry name" value="Thioesterase"/>
    <property type="match status" value="1"/>
</dbReference>
<comment type="caution">
    <text evidence="5">The sequence shown here is derived from an EMBL/GenBank/DDBJ whole genome shotgun (WGS) entry which is preliminary data.</text>
</comment>
<accession>A0ABQ3UUW1</accession>
<dbReference type="Pfam" id="PF13193">
    <property type="entry name" value="AMP-binding_C"/>
    <property type="match status" value="1"/>
</dbReference>
<dbReference type="InterPro" id="IPR029058">
    <property type="entry name" value="AB_hydrolase_fold"/>
</dbReference>
<keyword evidence="2" id="KW-0596">Phosphopantetheine</keyword>
<dbReference type="Proteomes" id="UP000654345">
    <property type="component" value="Unassembled WGS sequence"/>
</dbReference>
<dbReference type="SUPFAM" id="SSF56801">
    <property type="entry name" value="Acetyl-CoA synthetase-like"/>
    <property type="match status" value="1"/>
</dbReference>
<dbReference type="InterPro" id="IPR010071">
    <property type="entry name" value="AA_adenyl_dom"/>
</dbReference>
<dbReference type="CDD" id="cd19531">
    <property type="entry name" value="LCL_NRPS-like"/>
    <property type="match status" value="1"/>
</dbReference>
<dbReference type="InterPro" id="IPR001242">
    <property type="entry name" value="Condensation_dom"/>
</dbReference>
<evidence type="ECO:0000256" key="2">
    <source>
        <dbReference type="ARBA" id="ARBA00022450"/>
    </source>
</evidence>
<dbReference type="RefSeq" id="WP_201373065.1">
    <property type="nucleotide sequence ID" value="NZ_BNJG01000002.1"/>
</dbReference>